<proteinExistence type="predicted"/>
<dbReference type="AlphaFoldDB" id="X0X0D4"/>
<protein>
    <submittedName>
        <fullName evidence="1">Uncharacterized protein</fullName>
    </submittedName>
</protein>
<feature type="non-terminal residue" evidence="1">
    <location>
        <position position="189"/>
    </location>
</feature>
<sequence length="189" mass="19284">MSAIDPSTIDTTQPPAVDPTTSGVRGVFLAIKALFTTAKSEIETLDAGLTSAQADATQALSDAADAQTDADQGIADAATAQTLAEDHDARHLPSGADPLTTGAPPTLSTATAANAEGTGESFARSDHAHRFSLLDGTTGARPAAAAAGRLYRNTTTKQLERDTGAAWVGVAPRSDLLGLLTGDTVREER</sequence>
<reference evidence="1" key="1">
    <citation type="journal article" date="2014" name="Front. Microbiol.">
        <title>High frequency of phylogenetically diverse reductive dehalogenase-homologous genes in deep subseafloor sedimentary metagenomes.</title>
        <authorList>
            <person name="Kawai M."/>
            <person name="Futagami T."/>
            <person name="Toyoda A."/>
            <person name="Takaki Y."/>
            <person name="Nishi S."/>
            <person name="Hori S."/>
            <person name="Arai W."/>
            <person name="Tsubouchi T."/>
            <person name="Morono Y."/>
            <person name="Uchiyama I."/>
            <person name="Ito T."/>
            <person name="Fujiyama A."/>
            <person name="Inagaki F."/>
            <person name="Takami H."/>
        </authorList>
    </citation>
    <scope>NUCLEOTIDE SEQUENCE</scope>
    <source>
        <strain evidence="1">Expedition CK06-06</strain>
    </source>
</reference>
<name>X0X0D4_9ZZZZ</name>
<evidence type="ECO:0000313" key="1">
    <source>
        <dbReference type="EMBL" id="GAG36659.1"/>
    </source>
</evidence>
<dbReference type="EMBL" id="BARS01041848">
    <property type="protein sequence ID" value="GAG36659.1"/>
    <property type="molecule type" value="Genomic_DNA"/>
</dbReference>
<accession>X0X0D4</accession>
<comment type="caution">
    <text evidence="1">The sequence shown here is derived from an EMBL/GenBank/DDBJ whole genome shotgun (WGS) entry which is preliminary data.</text>
</comment>
<gene>
    <name evidence="1" type="ORF">S01H1_63570</name>
</gene>
<organism evidence="1">
    <name type="scientific">marine sediment metagenome</name>
    <dbReference type="NCBI Taxonomy" id="412755"/>
    <lineage>
        <taxon>unclassified sequences</taxon>
        <taxon>metagenomes</taxon>
        <taxon>ecological metagenomes</taxon>
    </lineage>
</organism>